<gene>
    <name evidence="2" type="ORF">E4Z66_11460</name>
</gene>
<dbReference type="InterPro" id="IPR036282">
    <property type="entry name" value="Glutathione-S-Trfase_C_sf"/>
</dbReference>
<dbReference type="Pfam" id="PF13410">
    <property type="entry name" value="GST_C_2"/>
    <property type="match status" value="1"/>
</dbReference>
<dbReference type="Gene3D" id="1.20.1050.10">
    <property type="match status" value="1"/>
</dbReference>
<dbReference type="SUPFAM" id="SSF47616">
    <property type="entry name" value="GST C-terminal domain-like"/>
    <property type="match status" value="1"/>
</dbReference>
<dbReference type="RefSeq" id="WP_136463169.1">
    <property type="nucleotide sequence ID" value="NZ_SRKY01000003.1"/>
</dbReference>
<dbReference type="PANTHER" id="PTHR44051:SF8">
    <property type="entry name" value="GLUTATHIONE S-TRANSFERASE GSTA"/>
    <property type="match status" value="1"/>
</dbReference>
<dbReference type="EMBL" id="SRKY01000003">
    <property type="protein sequence ID" value="THH35700.1"/>
    <property type="molecule type" value="Genomic_DNA"/>
</dbReference>
<feature type="domain" description="GST N-terminal" evidence="1">
    <location>
        <begin position="2"/>
        <end position="84"/>
    </location>
</feature>
<dbReference type="PANTHER" id="PTHR44051">
    <property type="entry name" value="GLUTATHIONE S-TRANSFERASE-RELATED"/>
    <property type="match status" value="1"/>
</dbReference>
<evidence type="ECO:0000313" key="2">
    <source>
        <dbReference type="EMBL" id="THH35700.1"/>
    </source>
</evidence>
<evidence type="ECO:0000259" key="1">
    <source>
        <dbReference type="PROSITE" id="PS50404"/>
    </source>
</evidence>
<accession>A0A4S4NHX4</accession>
<dbReference type="OrthoDB" id="9810080at2"/>
<dbReference type="PROSITE" id="PS50404">
    <property type="entry name" value="GST_NTER"/>
    <property type="match status" value="1"/>
</dbReference>
<dbReference type="AlphaFoldDB" id="A0A4S4NHX4"/>
<keyword evidence="2" id="KW-0808">Transferase</keyword>
<sequence>MTKLHLYGHPDSGHACKVALALSLAELPHEITFVDIWAPRDTRDPGFLAASPLGEVPLLLIDGAAFTQSGAILLELAQRFGVLGGDSAEGLARARQLLMWEGNRIGLCLPQLKEARRPGSDGLPADVIAWLTARFEVDRGNFGTLLGDAPFFHGDAPGIGDCAIWGYVQWLDAAGVAPSDAMTGWIERMRALPGMKTPQGFFPAPA</sequence>
<dbReference type="Gene3D" id="3.40.30.10">
    <property type="entry name" value="Glutaredoxin"/>
    <property type="match status" value="1"/>
</dbReference>
<keyword evidence="3" id="KW-1185">Reference proteome</keyword>
<evidence type="ECO:0000313" key="3">
    <source>
        <dbReference type="Proteomes" id="UP000306602"/>
    </source>
</evidence>
<proteinExistence type="predicted"/>
<organism evidence="2 3">
    <name type="scientific">Aliishimia ponticola</name>
    <dbReference type="NCBI Taxonomy" id="2499833"/>
    <lineage>
        <taxon>Bacteria</taxon>
        <taxon>Pseudomonadati</taxon>
        <taxon>Pseudomonadota</taxon>
        <taxon>Alphaproteobacteria</taxon>
        <taxon>Rhodobacterales</taxon>
        <taxon>Paracoccaceae</taxon>
        <taxon>Aliishimia</taxon>
    </lineage>
</organism>
<dbReference type="Pfam" id="PF13409">
    <property type="entry name" value="GST_N_2"/>
    <property type="match status" value="1"/>
</dbReference>
<dbReference type="InterPro" id="IPR004045">
    <property type="entry name" value="Glutathione_S-Trfase_N"/>
</dbReference>
<dbReference type="SUPFAM" id="SSF52833">
    <property type="entry name" value="Thioredoxin-like"/>
    <property type="match status" value="1"/>
</dbReference>
<name>A0A4S4NHX4_9RHOB</name>
<protein>
    <submittedName>
        <fullName evidence="2">Glutathione S-transferase family protein</fullName>
    </submittedName>
</protein>
<comment type="caution">
    <text evidence="2">The sequence shown here is derived from an EMBL/GenBank/DDBJ whole genome shotgun (WGS) entry which is preliminary data.</text>
</comment>
<dbReference type="GO" id="GO:0016740">
    <property type="term" value="F:transferase activity"/>
    <property type="evidence" value="ECO:0007669"/>
    <property type="project" value="UniProtKB-KW"/>
</dbReference>
<dbReference type="InterPro" id="IPR036249">
    <property type="entry name" value="Thioredoxin-like_sf"/>
</dbReference>
<dbReference type="Proteomes" id="UP000306602">
    <property type="component" value="Unassembled WGS sequence"/>
</dbReference>
<reference evidence="2 3" key="1">
    <citation type="submission" date="2019-04" db="EMBL/GenBank/DDBJ databases">
        <title>Shimia ponticola sp. nov., isolated from seawater.</title>
        <authorList>
            <person name="Kim Y.-O."/>
            <person name="Yoon J.-H."/>
        </authorList>
    </citation>
    <scope>NUCLEOTIDE SEQUENCE [LARGE SCALE GENOMIC DNA]</scope>
    <source>
        <strain evidence="2 3">MYP11</strain>
    </source>
</reference>